<evidence type="ECO:0000256" key="2">
    <source>
        <dbReference type="ARBA" id="ARBA00023125"/>
    </source>
</evidence>
<dbReference type="SUPFAM" id="SSF46894">
    <property type="entry name" value="C-terminal effector domain of the bipartite response regulators"/>
    <property type="match status" value="1"/>
</dbReference>
<dbReference type="SUPFAM" id="SSF75516">
    <property type="entry name" value="Pheromone-binding domain of LuxR-like quorum-sensing transcription factors"/>
    <property type="match status" value="1"/>
</dbReference>
<dbReference type="PROSITE" id="PS50043">
    <property type="entry name" value="HTH_LUXR_2"/>
    <property type="match status" value="1"/>
</dbReference>
<gene>
    <name evidence="5" type="ORF">SAMN05216202_1929</name>
</gene>
<sequence length="233" mass="26652">MRYWSASRANCPEPNHNHDDIFESFQLGAAELGYKYCSILLLPTDAPSAAPLLSKNSFPNTWNQHFTQHYDYRDVPIVRHCQACVLPSLWSESLFISLPRLWEDLCLFGLQHGFSHAVHDPRGLTSIFCFTREQPAINHEDFYEKAGFMLWLTNKTHTVLAERLFLAPPPVRLTPKELEVLRWTAEGKTAEEVAIILSLSRRTVGFHIHSIICKLGVRNKTAAVTQAVRRKLI</sequence>
<dbReference type="CDD" id="cd06170">
    <property type="entry name" value="LuxR_C_like"/>
    <property type="match status" value="1"/>
</dbReference>
<dbReference type="EMBL" id="LT629802">
    <property type="protein sequence ID" value="SDU93865.1"/>
    <property type="molecule type" value="Genomic_DNA"/>
</dbReference>
<dbReference type="InterPro" id="IPR016032">
    <property type="entry name" value="Sig_transdc_resp-reg_C-effctor"/>
</dbReference>
<dbReference type="RefSeq" id="WP_084376833.1">
    <property type="nucleotide sequence ID" value="NZ_LS483433.1"/>
</dbReference>
<evidence type="ECO:0000256" key="1">
    <source>
        <dbReference type="ARBA" id="ARBA00023015"/>
    </source>
</evidence>
<evidence type="ECO:0000259" key="4">
    <source>
        <dbReference type="PROSITE" id="PS50043"/>
    </source>
</evidence>
<keyword evidence="3" id="KW-0804">Transcription</keyword>
<dbReference type="InterPro" id="IPR005143">
    <property type="entry name" value="TF_LuxR_autoind-bd_dom"/>
</dbReference>
<dbReference type="Pfam" id="PF03472">
    <property type="entry name" value="Autoind_bind"/>
    <property type="match status" value="1"/>
</dbReference>
<keyword evidence="2" id="KW-0238">DNA-binding</keyword>
<protein>
    <submittedName>
        <fullName evidence="5">LuxR family transcriptional regulator</fullName>
    </submittedName>
</protein>
<dbReference type="Pfam" id="PF00196">
    <property type="entry name" value="GerE"/>
    <property type="match status" value="1"/>
</dbReference>
<dbReference type="PRINTS" id="PR00038">
    <property type="entry name" value="HTHLUXR"/>
</dbReference>
<dbReference type="GO" id="GO:0003677">
    <property type="term" value="F:DNA binding"/>
    <property type="evidence" value="ECO:0007669"/>
    <property type="project" value="UniProtKB-KW"/>
</dbReference>
<keyword evidence="6" id="KW-1185">Reference proteome</keyword>
<dbReference type="InterPro" id="IPR036693">
    <property type="entry name" value="TF_LuxR_autoind-bd_dom_sf"/>
</dbReference>
<keyword evidence="1" id="KW-0805">Transcription regulation</keyword>
<accession>A0A1H2MLG3</accession>
<dbReference type="PANTHER" id="PTHR44688:SF16">
    <property type="entry name" value="DNA-BINDING TRANSCRIPTIONAL ACTIVATOR DEVR_DOSR"/>
    <property type="match status" value="1"/>
</dbReference>
<dbReference type="Gene3D" id="1.10.10.10">
    <property type="entry name" value="Winged helix-like DNA-binding domain superfamily/Winged helix DNA-binding domain"/>
    <property type="match status" value="1"/>
</dbReference>
<evidence type="ECO:0000313" key="5">
    <source>
        <dbReference type="EMBL" id="SDU93865.1"/>
    </source>
</evidence>
<proteinExistence type="predicted"/>
<dbReference type="InterPro" id="IPR000792">
    <property type="entry name" value="Tscrpt_reg_LuxR_C"/>
</dbReference>
<name>A0A1H2MLG3_9PSED</name>
<dbReference type="Gene3D" id="3.30.450.80">
    <property type="entry name" value="Transcription factor LuxR-like, autoinducer-binding domain"/>
    <property type="match status" value="1"/>
</dbReference>
<dbReference type="GO" id="GO:0006355">
    <property type="term" value="P:regulation of DNA-templated transcription"/>
    <property type="evidence" value="ECO:0007669"/>
    <property type="project" value="InterPro"/>
</dbReference>
<dbReference type="AlphaFoldDB" id="A0A1H2MLG3"/>
<dbReference type="SMART" id="SM00421">
    <property type="entry name" value="HTH_LUXR"/>
    <property type="match status" value="1"/>
</dbReference>
<dbReference type="InterPro" id="IPR036388">
    <property type="entry name" value="WH-like_DNA-bd_sf"/>
</dbReference>
<feature type="domain" description="HTH luxR-type" evidence="4">
    <location>
        <begin position="166"/>
        <end position="231"/>
    </location>
</feature>
<organism evidence="5 6">
    <name type="scientific">Pseudomonas mucidolens</name>
    <dbReference type="NCBI Taxonomy" id="46679"/>
    <lineage>
        <taxon>Bacteria</taxon>
        <taxon>Pseudomonadati</taxon>
        <taxon>Pseudomonadota</taxon>
        <taxon>Gammaproteobacteria</taxon>
        <taxon>Pseudomonadales</taxon>
        <taxon>Pseudomonadaceae</taxon>
        <taxon>Pseudomonas</taxon>
    </lineage>
</organism>
<reference evidence="6" key="1">
    <citation type="submission" date="2016-10" db="EMBL/GenBank/DDBJ databases">
        <authorList>
            <person name="Varghese N."/>
            <person name="Submissions S."/>
        </authorList>
    </citation>
    <scope>NUCLEOTIDE SEQUENCE [LARGE SCALE GENOMIC DNA]</scope>
    <source>
        <strain evidence="6">LMG 2223</strain>
    </source>
</reference>
<dbReference type="STRING" id="46679.SAMN05216202_1929"/>
<evidence type="ECO:0000313" key="6">
    <source>
        <dbReference type="Proteomes" id="UP000198600"/>
    </source>
</evidence>
<dbReference type="PANTHER" id="PTHR44688">
    <property type="entry name" value="DNA-BINDING TRANSCRIPTIONAL ACTIVATOR DEVR_DOSR"/>
    <property type="match status" value="1"/>
</dbReference>
<evidence type="ECO:0000256" key="3">
    <source>
        <dbReference type="ARBA" id="ARBA00023163"/>
    </source>
</evidence>
<dbReference type="OrthoDB" id="9774661at2"/>
<dbReference type="PROSITE" id="PS00622">
    <property type="entry name" value="HTH_LUXR_1"/>
    <property type="match status" value="1"/>
</dbReference>
<dbReference type="Proteomes" id="UP000198600">
    <property type="component" value="Chromosome I"/>
</dbReference>